<reference evidence="1" key="1">
    <citation type="journal article" date="2014" name="Front. Microbiol.">
        <title>High frequency of phylogenetically diverse reductive dehalogenase-homologous genes in deep subseafloor sedimentary metagenomes.</title>
        <authorList>
            <person name="Kawai M."/>
            <person name="Futagami T."/>
            <person name="Toyoda A."/>
            <person name="Takaki Y."/>
            <person name="Nishi S."/>
            <person name="Hori S."/>
            <person name="Arai W."/>
            <person name="Tsubouchi T."/>
            <person name="Morono Y."/>
            <person name="Uchiyama I."/>
            <person name="Ito T."/>
            <person name="Fujiyama A."/>
            <person name="Inagaki F."/>
            <person name="Takami H."/>
        </authorList>
    </citation>
    <scope>NUCLEOTIDE SEQUENCE</scope>
    <source>
        <strain evidence="1">Expedition CK06-06</strain>
    </source>
</reference>
<comment type="caution">
    <text evidence="1">The sequence shown here is derived from an EMBL/GenBank/DDBJ whole genome shotgun (WGS) entry which is preliminary data.</text>
</comment>
<evidence type="ECO:0000313" key="1">
    <source>
        <dbReference type="EMBL" id="GAH56375.1"/>
    </source>
</evidence>
<accession>X1HH29</accession>
<feature type="non-terminal residue" evidence="1">
    <location>
        <position position="149"/>
    </location>
</feature>
<organism evidence="1">
    <name type="scientific">marine sediment metagenome</name>
    <dbReference type="NCBI Taxonomy" id="412755"/>
    <lineage>
        <taxon>unclassified sequences</taxon>
        <taxon>metagenomes</taxon>
        <taxon>ecological metagenomes</taxon>
    </lineage>
</organism>
<sequence>MKTTLLCSILFTIIIIPGYSQDSDEIQRLSDMRLSYGASFIAGEAILLNSGSLVPYGIGLNLTLNLSKRINSDFGIAIMTTDKSIYDTRGIIVYDSHFSPQIYYEWRDIYINIPVHINYKLLDYEPFKFLISAGPELIIRNHRCYQNPG</sequence>
<protein>
    <recommendedName>
        <fullName evidence="2">Outer membrane protein beta-barrel domain-containing protein</fullName>
    </recommendedName>
</protein>
<name>X1HH29_9ZZZZ</name>
<dbReference type="AlphaFoldDB" id="X1HH29"/>
<dbReference type="EMBL" id="BARU01019747">
    <property type="protein sequence ID" value="GAH56375.1"/>
    <property type="molecule type" value="Genomic_DNA"/>
</dbReference>
<evidence type="ECO:0008006" key="2">
    <source>
        <dbReference type="Google" id="ProtNLM"/>
    </source>
</evidence>
<proteinExistence type="predicted"/>
<gene>
    <name evidence="1" type="ORF">S03H2_32497</name>
</gene>